<dbReference type="AlphaFoldDB" id="T1K8J0"/>
<evidence type="ECO:0000313" key="4">
    <source>
        <dbReference type="EnsemblMetazoa" id="tetur07g01500.1"/>
    </source>
</evidence>
<keyword evidence="1" id="KW-0175">Coiled coil</keyword>
<reference evidence="4" key="2">
    <citation type="submission" date="2015-06" db="UniProtKB">
        <authorList>
            <consortium name="EnsemblMetazoa"/>
        </authorList>
    </citation>
    <scope>IDENTIFICATION</scope>
</reference>
<evidence type="ECO:0000313" key="5">
    <source>
        <dbReference type="Proteomes" id="UP000015104"/>
    </source>
</evidence>
<feature type="coiled-coil region" evidence="1">
    <location>
        <begin position="27"/>
        <end position="54"/>
    </location>
</feature>
<dbReference type="PANTHER" id="PTHR21812:SF1">
    <property type="entry name" value="INO80 COMPLEX SUBUNIT E"/>
    <property type="match status" value="1"/>
</dbReference>
<dbReference type="Pfam" id="PF24237">
    <property type="entry name" value="INO80E"/>
    <property type="match status" value="1"/>
</dbReference>
<dbReference type="STRING" id="32264.T1K8J0"/>
<name>T1K8J0_TETUR</name>
<dbReference type="InterPro" id="IPR026678">
    <property type="entry name" value="INO80E"/>
</dbReference>
<dbReference type="EMBL" id="CAEY01001877">
    <property type="status" value="NOT_ANNOTATED_CDS"/>
    <property type="molecule type" value="Genomic_DNA"/>
</dbReference>
<proteinExistence type="predicted"/>
<protein>
    <recommendedName>
        <fullName evidence="3">INO80 complex subunit E N-terminal domain-containing protein</fullName>
    </recommendedName>
</protein>
<keyword evidence="5" id="KW-1185">Reference proteome</keyword>
<evidence type="ECO:0000259" key="3">
    <source>
        <dbReference type="Pfam" id="PF24237"/>
    </source>
</evidence>
<dbReference type="eggNOG" id="ENOG502RZ5F">
    <property type="taxonomic scope" value="Eukaryota"/>
</dbReference>
<feature type="compositionally biased region" description="Polar residues" evidence="2">
    <location>
        <begin position="122"/>
        <end position="147"/>
    </location>
</feature>
<feature type="domain" description="INO80 complex subunit E N-terminal" evidence="3">
    <location>
        <begin position="17"/>
        <end position="62"/>
    </location>
</feature>
<evidence type="ECO:0000256" key="1">
    <source>
        <dbReference type="SAM" id="Coils"/>
    </source>
</evidence>
<dbReference type="GO" id="GO:0006338">
    <property type="term" value="P:chromatin remodeling"/>
    <property type="evidence" value="ECO:0007669"/>
    <property type="project" value="InterPro"/>
</dbReference>
<dbReference type="GO" id="GO:0031011">
    <property type="term" value="C:Ino80 complex"/>
    <property type="evidence" value="ECO:0007669"/>
    <property type="project" value="InterPro"/>
</dbReference>
<dbReference type="InterPro" id="IPR056515">
    <property type="entry name" value="INO80E_N"/>
</dbReference>
<dbReference type="HOGENOM" id="CLU_1095498_0_0_1"/>
<organism evidence="4 5">
    <name type="scientific">Tetranychus urticae</name>
    <name type="common">Two-spotted spider mite</name>
    <dbReference type="NCBI Taxonomy" id="32264"/>
    <lineage>
        <taxon>Eukaryota</taxon>
        <taxon>Metazoa</taxon>
        <taxon>Ecdysozoa</taxon>
        <taxon>Arthropoda</taxon>
        <taxon>Chelicerata</taxon>
        <taxon>Arachnida</taxon>
        <taxon>Acari</taxon>
        <taxon>Acariformes</taxon>
        <taxon>Trombidiformes</taxon>
        <taxon>Prostigmata</taxon>
        <taxon>Eleutherengona</taxon>
        <taxon>Raphignathae</taxon>
        <taxon>Tetranychoidea</taxon>
        <taxon>Tetranychidae</taxon>
        <taxon>Tetranychus</taxon>
    </lineage>
</organism>
<reference evidence="5" key="1">
    <citation type="submission" date="2011-08" db="EMBL/GenBank/DDBJ databases">
        <authorList>
            <person name="Rombauts S."/>
        </authorList>
    </citation>
    <scope>NUCLEOTIDE SEQUENCE</scope>
    <source>
        <strain evidence="5">London</strain>
    </source>
</reference>
<feature type="region of interest" description="Disordered" evidence="2">
    <location>
        <begin position="69"/>
        <end position="151"/>
    </location>
</feature>
<dbReference type="EnsemblMetazoa" id="tetur07g01500.1">
    <property type="protein sequence ID" value="tetur07g01500.1"/>
    <property type="gene ID" value="tetur07g01500"/>
</dbReference>
<dbReference type="Proteomes" id="UP000015104">
    <property type="component" value="Unassembled WGS sequence"/>
</dbReference>
<evidence type="ECO:0000256" key="2">
    <source>
        <dbReference type="SAM" id="MobiDB-lite"/>
    </source>
</evidence>
<accession>T1K8J0</accession>
<sequence>MSLMSEESESKSSHEQKQVYRDLKRKLKLLIYENEYYQEELRKYQKELLIINRDKNFLMDKLLQYENISTSSSDSDDTDSSESGIELRLERSSSSANRRRRLTSSNSETAATKPKVKRKRINSNGAAPTSPHSSLNTYAAPNRNKNLNAGKKGFKSLSNLSASTFTISSSPSSSITSATKIMPKSLPIPSLTSGTPTPAFSSTFSSIAPVLSNGFNSNSSKNNHLPWYLNQHYRLLLQEHQQYRHIHQRSLPIH</sequence>
<dbReference type="PANTHER" id="PTHR21812">
    <property type="entry name" value="INO80 COMPLEX SUBUNIT E"/>
    <property type="match status" value="1"/>
</dbReference>